<name>A0ABX0P6D2_9BURK</name>
<gene>
    <name evidence="1" type="ORF">F2P45_34095</name>
</gene>
<evidence type="ECO:0000313" key="1">
    <source>
        <dbReference type="EMBL" id="NHZ93987.1"/>
    </source>
</evidence>
<evidence type="ECO:0000313" key="2">
    <source>
        <dbReference type="Proteomes" id="UP000609726"/>
    </source>
</evidence>
<protein>
    <submittedName>
        <fullName evidence="1">Uncharacterized protein</fullName>
    </submittedName>
</protein>
<accession>A0ABX0P6D2</accession>
<reference evidence="1 2" key="1">
    <citation type="submission" date="2019-10" db="EMBL/GenBank/DDBJ databases">
        <title>Taxonomy of Antarctic Massilia spp.: description of Massilia rubra sp. nov., Massilia aquatica sp. nov., Massilia mucilaginosa sp. nov., Massilia frigida sp. nov. isolated from streams, lakes and regoliths.</title>
        <authorList>
            <person name="Holochova P."/>
            <person name="Sedlacek I."/>
            <person name="Kralova S."/>
            <person name="Maslanova I."/>
            <person name="Busse H.-J."/>
            <person name="Stankova E."/>
            <person name="Vrbovska V."/>
            <person name="Kovarovic V."/>
            <person name="Bartak M."/>
            <person name="Svec P."/>
            <person name="Pantucek R."/>
        </authorList>
    </citation>
    <scope>NUCLEOTIDE SEQUENCE [LARGE SCALE GENOMIC DNA]</scope>
    <source>
        <strain evidence="1 2">CCM 8733</strain>
    </source>
</reference>
<proteinExistence type="predicted"/>
<dbReference type="EMBL" id="WHJH01000155">
    <property type="protein sequence ID" value="NHZ93987.1"/>
    <property type="molecule type" value="Genomic_DNA"/>
</dbReference>
<dbReference type="RefSeq" id="WP_166882662.1">
    <property type="nucleotide sequence ID" value="NZ_WHJH01000155.1"/>
</dbReference>
<dbReference type="Proteomes" id="UP000609726">
    <property type="component" value="Unassembled WGS sequence"/>
</dbReference>
<comment type="caution">
    <text evidence="1">The sequence shown here is derived from an EMBL/GenBank/DDBJ whole genome shotgun (WGS) entry which is preliminary data.</text>
</comment>
<organism evidence="1 2">
    <name type="scientific">Massilia mucilaginosa</name>
    <dbReference type="NCBI Taxonomy" id="2609282"/>
    <lineage>
        <taxon>Bacteria</taxon>
        <taxon>Pseudomonadati</taxon>
        <taxon>Pseudomonadota</taxon>
        <taxon>Betaproteobacteria</taxon>
        <taxon>Burkholderiales</taxon>
        <taxon>Oxalobacteraceae</taxon>
        <taxon>Telluria group</taxon>
        <taxon>Massilia</taxon>
    </lineage>
</organism>
<keyword evidence="2" id="KW-1185">Reference proteome</keyword>
<sequence>MNEANKLICDRLGLPEPGPFSQDWEYELPKTFRTTEWVEKYITYYLENSCSMGEKEIMMTLLLDIANGYEKASINELQVKRIFDLLIKNHKIHWDLIEYWTVEESSLEDAFAITPKIRALKLRLESEMQKKK</sequence>